<dbReference type="Proteomes" id="UP001589793">
    <property type="component" value="Unassembled WGS sequence"/>
</dbReference>
<feature type="domain" description="Endonuclease/exonuclease/phosphatase" evidence="1">
    <location>
        <begin position="21"/>
        <end position="260"/>
    </location>
</feature>
<dbReference type="Gene3D" id="3.60.10.10">
    <property type="entry name" value="Endonuclease/exonuclease/phosphatase"/>
    <property type="match status" value="1"/>
</dbReference>
<reference evidence="2 3" key="1">
    <citation type="submission" date="2024-09" db="EMBL/GenBank/DDBJ databases">
        <authorList>
            <person name="Sun Q."/>
            <person name="Mori K."/>
        </authorList>
    </citation>
    <scope>NUCLEOTIDE SEQUENCE [LARGE SCALE GENOMIC DNA]</scope>
    <source>
        <strain evidence="2 3">CICC 10874</strain>
    </source>
</reference>
<dbReference type="RefSeq" id="WP_376981926.1">
    <property type="nucleotide sequence ID" value="NZ_JBHLSV010000019.1"/>
</dbReference>
<keyword evidence="2" id="KW-0378">Hydrolase</keyword>
<dbReference type="InterPro" id="IPR005135">
    <property type="entry name" value="Endo/exonuclease/phosphatase"/>
</dbReference>
<protein>
    <submittedName>
        <fullName evidence="2">Endonuclease/exonuclease/phosphatase family protein</fullName>
    </submittedName>
</protein>
<keyword evidence="3" id="KW-1185">Reference proteome</keyword>
<gene>
    <name evidence="2" type="ORF">ACFFF6_14425</name>
</gene>
<evidence type="ECO:0000313" key="3">
    <source>
        <dbReference type="Proteomes" id="UP001589793"/>
    </source>
</evidence>
<keyword evidence="2" id="KW-0540">Nuclease</keyword>
<dbReference type="PANTHER" id="PTHR12121:SF36">
    <property type="entry name" value="ENDONUCLEASE_EXONUCLEASE_PHOSPHATASE DOMAIN-CONTAINING PROTEIN"/>
    <property type="match status" value="1"/>
</dbReference>
<organism evidence="2 3">
    <name type="scientific">Brachybacterium hainanense</name>
    <dbReference type="NCBI Taxonomy" id="1541174"/>
    <lineage>
        <taxon>Bacteria</taxon>
        <taxon>Bacillati</taxon>
        <taxon>Actinomycetota</taxon>
        <taxon>Actinomycetes</taxon>
        <taxon>Micrococcales</taxon>
        <taxon>Dermabacteraceae</taxon>
        <taxon>Brachybacterium</taxon>
    </lineage>
</organism>
<accession>A0ABV6RDT2</accession>
<proteinExistence type="predicted"/>
<comment type="caution">
    <text evidence="2">The sequence shown here is derived from an EMBL/GenBank/DDBJ whole genome shotgun (WGS) entry which is preliminary data.</text>
</comment>
<name>A0ABV6RDT2_9MICO</name>
<evidence type="ECO:0000259" key="1">
    <source>
        <dbReference type="Pfam" id="PF03372"/>
    </source>
</evidence>
<sequence>MILRTPDHPSLHVLTQNIRYASVDTRPGEADHWGDRAPVLADLLSRADPDVLGTQEVLAQQIPVLDAALGATHARLGIGREGGGRGEHNLLYLRRDRFEILDWDQIWISEQPRLEGSTGWDAHCPRVLVWARVRDRVAEAELILAVTHIDHAGQAAREEGSRLIARTLLEAADGAPIVLVGDFNATGGDSIPWRVLTEAGLADAHDAADRIEGEDVGTFPDYGPAVAGGERIDWILTRGLAVEAYAAHAHRVDGRAPSDHVAVGAILRPAAS</sequence>
<dbReference type="InterPro" id="IPR050410">
    <property type="entry name" value="CCR4/nocturin_mRNA_transcr"/>
</dbReference>
<dbReference type="InterPro" id="IPR036691">
    <property type="entry name" value="Endo/exonu/phosph_ase_sf"/>
</dbReference>
<dbReference type="PANTHER" id="PTHR12121">
    <property type="entry name" value="CARBON CATABOLITE REPRESSOR PROTEIN 4"/>
    <property type="match status" value="1"/>
</dbReference>
<dbReference type="EMBL" id="JBHLSV010000019">
    <property type="protein sequence ID" value="MFC0675156.1"/>
    <property type="molecule type" value="Genomic_DNA"/>
</dbReference>
<dbReference type="GO" id="GO:0004519">
    <property type="term" value="F:endonuclease activity"/>
    <property type="evidence" value="ECO:0007669"/>
    <property type="project" value="UniProtKB-KW"/>
</dbReference>
<dbReference type="CDD" id="cd09083">
    <property type="entry name" value="EEP-1"/>
    <property type="match status" value="1"/>
</dbReference>
<evidence type="ECO:0000313" key="2">
    <source>
        <dbReference type="EMBL" id="MFC0675156.1"/>
    </source>
</evidence>
<keyword evidence="2" id="KW-0255">Endonuclease</keyword>
<dbReference type="Pfam" id="PF03372">
    <property type="entry name" value="Exo_endo_phos"/>
    <property type="match status" value="1"/>
</dbReference>
<dbReference type="SUPFAM" id="SSF56219">
    <property type="entry name" value="DNase I-like"/>
    <property type="match status" value="1"/>
</dbReference>